<protein>
    <submittedName>
        <fullName evidence="1">Uncharacterized protein</fullName>
    </submittedName>
</protein>
<organism evidence="1 2">
    <name type="scientific">Daphnia pulex</name>
    <name type="common">Water flea</name>
    <dbReference type="NCBI Taxonomy" id="6669"/>
    <lineage>
        <taxon>Eukaryota</taxon>
        <taxon>Metazoa</taxon>
        <taxon>Ecdysozoa</taxon>
        <taxon>Arthropoda</taxon>
        <taxon>Crustacea</taxon>
        <taxon>Branchiopoda</taxon>
        <taxon>Diplostraca</taxon>
        <taxon>Cladocera</taxon>
        <taxon>Anomopoda</taxon>
        <taxon>Daphniidae</taxon>
        <taxon>Daphnia</taxon>
    </lineage>
</organism>
<keyword evidence="2" id="KW-1185">Reference proteome</keyword>
<dbReference type="InParanoid" id="E9GRX6"/>
<name>E9GRX6_DAPPU</name>
<dbReference type="AlphaFoldDB" id="E9GRX6"/>
<accession>E9GRX6</accession>
<sequence length="137" mass="14685">MLLGTNQTRAGDGLFDSSRDVSLLPMMDATDYADFLQYVNSYNWSGVADVVGALDDVSSGPPGLFPNFADLDGSSSATGLDPATFWLNFSGGLPLFPSILNDSAVDTSINNNTVDWIWEAGKLRIPLYRSVPSSLDL</sequence>
<dbReference type="KEGG" id="dpx:DAPPUDRAFT_105826"/>
<gene>
    <name evidence="1" type="ORF">DAPPUDRAFT_105826</name>
</gene>
<dbReference type="Proteomes" id="UP000000305">
    <property type="component" value="Unassembled WGS sequence"/>
</dbReference>
<reference evidence="1 2" key="1">
    <citation type="journal article" date="2011" name="Science">
        <title>The ecoresponsive genome of Daphnia pulex.</title>
        <authorList>
            <person name="Colbourne J.K."/>
            <person name="Pfrender M.E."/>
            <person name="Gilbert D."/>
            <person name="Thomas W.K."/>
            <person name="Tucker A."/>
            <person name="Oakley T.H."/>
            <person name="Tokishita S."/>
            <person name="Aerts A."/>
            <person name="Arnold G.J."/>
            <person name="Basu M.K."/>
            <person name="Bauer D.J."/>
            <person name="Caceres C.E."/>
            <person name="Carmel L."/>
            <person name="Casola C."/>
            <person name="Choi J.H."/>
            <person name="Detter J.C."/>
            <person name="Dong Q."/>
            <person name="Dusheyko S."/>
            <person name="Eads B.D."/>
            <person name="Frohlich T."/>
            <person name="Geiler-Samerotte K.A."/>
            <person name="Gerlach D."/>
            <person name="Hatcher P."/>
            <person name="Jogdeo S."/>
            <person name="Krijgsveld J."/>
            <person name="Kriventseva E.V."/>
            <person name="Kultz D."/>
            <person name="Laforsch C."/>
            <person name="Lindquist E."/>
            <person name="Lopez J."/>
            <person name="Manak J.R."/>
            <person name="Muller J."/>
            <person name="Pangilinan J."/>
            <person name="Patwardhan R.P."/>
            <person name="Pitluck S."/>
            <person name="Pritham E.J."/>
            <person name="Rechtsteiner A."/>
            <person name="Rho M."/>
            <person name="Rogozin I.B."/>
            <person name="Sakarya O."/>
            <person name="Salamov A."/>
            <person name="Schaack S."/>
            <person name="Shapiro H."/>
            <person name="Shiga Y."/>
            <person name="Skalitzky C."/>
            <person name="Smith Z."/>
            <person name="Souvorov A."/>
            <person name="Sung W."/>
            <person name="Tang Z."/>
            <person name="Tsuchiya D."/>
            <person name="Tu H."/>
            <person name="Vos H."/>
            <person name="Wang M."/>
            <person name="Wolf Y.I."/>
            <person name="Yamagata H."/>
            <person name="Yamada T."/>
            <person name="Ye Y."/>
            <person name="Shaw J.R."/>
            <person name="Andrews J."/>
            <person name="Crease T.J."/>
            <person name="Tang H."/>
            <person name="Lucas S.M."/>
            <person name="Robertson H.M."/>
            <person name="Bork P."/>
            <person name="Koonin E.V."/>
            <person name="Zdobnov E.M."/>
            <person name="Grigoriev I.V."/>
            <person name="Lynch M."/>
            <person name="Boore J.L."/>
        </authorList>
    </citation>
    <scope>NUCLEOTIDE SEQUENCE [LARGE SCALE GENOMIC DNA]</scope>
</reference>
<evidence type="ECO:0000313" key="2">
    <source>
        <dbReference type="Proteomes" id="UP000000305"/>
    </source>
</evidence>
<evidence type="ECO:0000313" key="1">
    <source>
        <dbReference type="EMBL" id="EFX77607.1"/>
    </source>
</evidence>
<proteinExistence type="predicted"/>
<dbReference type="EMBL" id="GL732561">
    <property type="protein sequence ID" value="EFX77607.1"/>
    <property type="molecule type" value="Genomic_DNA"/>
</dbReference>
<dbReference type="HOGENOM" id="CLU_1867156_0_0_1"/>